<sequence>METRRGFFTKLGFFCTTAVTLFIIGKRHIARHKDERHRVETDARIDSEDNEFGILAKRPGFPTNNPTLDYTAGDRKSKFEGGGNAYASRRPGDRLSVYTWVKMKYFSDEEEESKYYTPSRSDKVIK</sequence>
<accession>G3AQQ8</accession>
<dbReference type="HOGENOM" id="CLU_1982386_0_0_1"/>
<keyword evidence="3" id="KW-1185">Reference proteome</keyword>
<dbReference type="EMBL" id="GL996503">
    <property type="protein sequence ID" value="EGW31606.1"/>
    <property type="molecule type" value="Genomic_DNA"/>
</dbReference>
<keyword evidence="1" id="KW-0472">Membrane</keyword>
<dbReference type="GeneID" id="18870281"/>
<organism evidence="3">
    <name type="scientific">Spathaspora passalidarum (strain NRRL Y-27907 / 11-Y1)</name>
    <dbReference type="NCBI Taxonomy" id="619300"/>
    <lineage>
        <taxon>Eukaryota</taxon>
        <taxon>Fungi</taxon>
        <taxon>Dikarya</taxon>
        <taxon>Ascomycota</taxon>
        <taxon>Saccharomycotina</taxon>
        <taxon>Pichiomycetes</taxon>
        <taxon>Debaryomycetaceae</taxon>
        <taxon>Spathaspora</taxon>
    </lineage>
</organism>
<evidence type="ECO:0000313" key="3">
    <source>
        <dbReference type="Proteomes" id="UP000000709"/>
    </source>
</evidence>
<name>G3AQQ8_SPAPN</name>
<dbReference type="AlphaFoldDB" id="G3AQQ8"/>
<gene>
    <name evidence="2" type="ORF">SPAPADRAFT_140229</name>
</gene>
<dbReference type="eggNOG" id="ENOG502SEBG">
    <property type="taxonomic scope" value="Eukaryota"/>
</dbReference>
<reference evidence="2 3" key="1">
    <citation type="journal article" date="2011" name="Proc. Natl. Acad. Sci. U.S.A.">
        <title>Comparative genomics of xylose-fermenting fungi for enhanced biofuel production.</title>
        <authorList>
            <person name="Wohlbach D.J."/>
            <person name="Kuo A."/>
            <person name="Sato T.K."/>
            <person name="Potts K.M."/>
            <person name="Salamov A.A."/>
            <person name="LaButti K.M."/>
            <person name="Sun H."/>
            <person name="Clum A."/>
            <person name="Pangilinan J.L."/>
            <person name="Lindquist E.A."/>
            <person name="Lucas S."/>
            <person name="Lapidus A."/>
            <person name="Jin M."/>
            <person name="Gunawan C."/>
            <person name="Balan V."/>
            <person name="Dale B.E."/>
            <person name="Jeffries T.W."/>
            <person name="Zinkel R."/>
            <person name="Barry K.W."/>
            <person name="Grigoriev I.V."/>
            <person name="Gasch A.P."/>
        </authorList>
    </citation>
    <scope>NUCLEOTIDE SEQUENCE [LARGE SCALE GENOMIC DNA]</scope>
    <source>
        <strain evidence="3">NRRL Y-27907 / 11-Y1</strain>
    </source>
</reference>
<protein>
    <submittedName>
        <fullName evidence="2">Uncharacterized protein</fullName>
    </submittedName>
</protein>
<dbReference type="OMA" id="NSEYQRE"/>
<feature type="transmembrane region" description="Helical" evidence="1">
    <location>
        <begin position="6"/>
        <end position="24"/>
    </location>
</feature>
<evidence type="ECO:0000256" key="1">
    <source>
        <dbReference type="SAM" id="Phobius"/>
    </source>
</evidence>
<dbReference type="OrthoDB" id="66409at2759"/>
<dbReference type="RefSeq" id="XP_007376384.1">
    <property type="nucleotide sequence ID" value="XM_007376322.1"/>
</dbReference>
<dbReference type="InParanoid" id="G3AQQ8"/>
<dbReference type="KEGG" id="spaa:SPAPADRAFT_140229"/>
<keyword evidence="1" id="KW-1133">Transmembrane helix</keyword>
<keyword evidence="1" id="KW-0812">Transmembrane</keyword>
<evidence type="ECO:0000313" key="2">
    <source>
        <dbReference type="EMBL" id="EGW31606.1"/>
    </source>
</evidence>
<dbReference type="Proteomes" id="UP000000709">
    <property type="component" value="Unassembled WGS sequence"/>
</dbReference>
<proteinExistence type="predicted"/>